<dbReference type="EMBL" id="VRYY01000719">
    <property type="protein sequence ID" value="MBG3878768.1"/>
    <property type="molecule type" value="Genomic_DNA"/>
</dbReference>
<dbReference type="Gene3D" id="2.40.50.180">
    <property type="entry name" value="CheA-289, Domain 4"/>
    <property type="match status" value="1"/>
</dbReference>
<dbReference type="InterPro" id="IPR039315">
    <property type="entry name" value="CheW"/>
</dbReference>
<name>A0ABS0J8I3_9BACT</name>
<reference evidence="2 3" key="1">
    <citation type="submission" date="2019-08" db="EMBL/GenBank/DDBJ databases">
        <authorList>
            <person name="Luo N."/>
        </authorList>
    </citation>
    <scope>NUCLEOTIDE SEQUENCE [LARGE SCALE GENOMIC DNA]</scope>
    <source>
        <strain evidence="2 3">NCIMB 9442</strain>
    </source>
</reference>
<sequence length="175" mass="18723">MEATREDIASAVPGASGRFRLDGGDGGLLQLVTFTLGEEEFGVDILRVQEIIRMMPVTRVPAAPSFVEGIINLRGKVIPVIDMRARFGLRAGAADERTRIMVVEMEGRVAGFIVDSVSQVLRLPASTVEAPPAVIEGGGSDFIRGVGKLEGRLLLLLDLDLLLGETEKAVLDGIR</sequence>
<evidence type="ECO:0000313" key="2">
    <source>
        <dbReference type="EMBL" id="MBG3878768.1"/>
    </source>
</evidence>
<dbReference type="RefSeq" id="WP_231039226.1">
    <property type="nucleotide sequence ID" value="NZ_VRYY01000719.1"/>
</dbReference>
<dbReference type="PANTHER" id="PTHR22617:SF23">
    <property type="entry name" value="CHEMOTAXIS PROTEIN CHEW"/>
    <property type="match status" value="1"/>
</dbReference>
<dbReference type="Gene3D" id="2.30.30.40">
    <property type="entry name" value="SH3 Domains"/>
    <property type="match status" value="1"/>
</dbReference>
<dbReference type="InterPro" id="IPR002545">
    <property type="entry name" value="CheW-lke_dom"/>
</dbReference>
<dbReference type="PROSITE" id="PS50851">
    <property type="entry name" value="CHEW"/>
    <property type="match status" value="1"/>
</dbReference>
<evidence type="ECO:0000313" key="3">
    <source>
        <dbReference type="Proteomes" id="UP001194469"/>
    </source>
</evidence>
<dbReference type="Pfam" id="PF01584">
    <property type="entry name" value="CheW"/>
    <property type="match status" value="1"/>
</dbReference>
<organism evidence="2 3">
    <name type="scientific">Nitratidesulfovibrio oxamicus</name>
    <dbReference type="NCBI Taxonomy" id="32016"/>
    <lineage>
        <taxon>Bacteria</taxon>
        <taxon>Pseudomonadati</taxon>
        <taxon>Thermodesulfobacteriota</taxon>
        <taxon>Desulfovibrionia</taxon>
        <taxon>Desulfovibrionales</taxon>
        <taxon>Desulfovibrionaceae</taxon>
        <taxon>Nitratidesulfovibrio</taxon>
    </lineage>
</organism>
<dbReference type="InterPro" id="IPR036061">
    <property type="entry name" value="CheW-like_dom_sf"/>
</dbReference>
<accession>A0ABS0J8I3</accession>
<dbReference type="PANTHER" id="PTHR22617">
    <property type="entry name" value="CHEMOTAXIS SENSOR HISTIDINE KINASE-RELATED"/>
    <property type="match status" value="1"/>
</dbReference>
<proteinExistence type="predicted"/>
<dbReference type="SUPFAM" id="SSF50341">
    <property type="entry name" value="CheW-like"/>
    <property type="match status" value="1"/>
</dbReference>
<keyword evidence="3" id="KW-1185">Reference proteome</keyword>
<feature type="domain" description="CheW-like" evidence="1">
    <location>
        <begin position="28"/>
        <end position="168"/>
    </location>
</feature>
<dbReference type="SMART" id="SM00260">
    <property type="entry name" value="CheW"/>
    <property type="match status" value="1"/>
</dbReference>
<dbReference type="CDD" id="cd00732">
    <property type="entry name" value="CheW"/>
    <property type="match status" value="1"/>
</dbReference>
<evidence type="ECO:0000259" key="1">
    <source>
        <dbReference type="PROSITE" id="PS50851"/>
    </source>
</evidence>
<protein>
    <submittedName>
        <fullName evidence="2">Chemotaxis protein CheW</fullName>
    </submittedName>
</protein>
<dbReference type="Proteomes" id="UP001194469">
    <property type="component" value="Unassembled WGS sequence"/>
</dbReference>
<comment type="caution">
    <text evidence="2">The sequence shown here is derived from an EMBL/GenBank/DDBJ whole genome shotgun (WGS) entry which is preliminary data.</text>
</comment>
<gene>
    <name evidence="2" type="ORF">FVW20_17605</name>
</gene>